<proteinExistence type="predicted"/>
<dbReference type="InterPro" id="IPR036653">
    <property type="entry name" value="CinA-like_C"/>
</dbReference>
<accession>A0A7C3WG02</accession>
<comment type="caution">
    <text evidence="2">The sequence shown here is derived from an EMBL/GenBank/DDBJ whole genome shotgun (WGS) entry which is preliminary data.</text>
</comment>
<protein>
    <submittedName>
        <fullName evidence="2">CinA family protein</fullName>
    </submittedName>
</protein>
<gene>
    <name evidence="2" type="ORF">ENR59_00610</name>
</gene>
<dbReference type="InterPro" id="IPR008136">
    <property type="entry name" value="CinA_C"/>
</dbReference>
<dbReference type="NCBIfam" id="TIGR00199">
    <property type="entry name" value="PncC_domain"/>
    <property type="match status" value="1"/>
</dbReference>
<sequence>MNAELVTLSAALGQTLLERGLTLATAESCTGGLIGCSLTDVPGSSRWYLGGVVAYANSVKQALLDVPEEELLRHGAVSRQVVLSMARGAAARLGAACAVAVSGIAGPDGGTPDKPVGTVWVAWRLPEGVDAQIFHFQGDRLAVKRQSAAAAILGLTSRLG</sequence>
<dbReference type="AlphaFoldDB" id="A0A7C3WG02"/>
<feature type="domain" description="CinA C-terminal" evidence="1">
    <location>
        <begin position="7"/>
        <end position="157"/>
    </location>
</feature>
<dbReference type="Pfam" id="PF02464">
    <property type="entry name" value="CinA"/>
    <property type="match status" value="1"/>
</dbReference>
<name>A0A7C3WG02_9BACT</name>
<organism evidence="2">
    <name type="scientific">Fundidesulfovibrio putealis</name>
    <dbReference type="NCBI Taxonomy" id="270496"/>
    <lineage>
        <taxon>Bacteria</taxon>
        <taxon>Pseudomonadati</taxon>
        <taxon>Thermodesulfobacteriota</taxon>
        <taxon>Desulfovibrionia</taxon>
        <taxon>Desulfovibrionales</taxon>
        <taxon>Desulfovibrionaceae</taxon>
        <taxon>Fundidesulfovibrio</taxon>
    </lineage>
</organism>
<reference evidence="2" key="1">
    <citation type="journal article" date="2020" name="mSystems">
        <title>Genome- and Community-Level Interaction Insights into Carbon Utilization and Element Cycling Functions of Hydrothermarchaeota in Hydrothermal Sediment.</title>
        <authorList>
            <person name="Zhou Z."/>
            <person name="Liu Y."/>
            <person name="Xu W."/>
            <person name="Pan J."/>
            <person name="Luo Z.H."/>
            <person name="Li M."/>
        </authorList>
    </citation>
    <scope>NUCLEOTIDE SEQUENCE [LARGE SCALE GENOMIC DNA]</scope>
    <source>
        <strain evidence="2">SpSt-413</strain>
    </source>
</reference>
<dbReference type="EMBL" id="DSRP01000045">
    <property type="protein sequence ID" value="HGG91438.1"/>
    <property type="molecule type" value="Genomic_DNA"/>
</dbReference>
<dbReference type="SUPFAM" id="SSF142433">
    <property type="entry name" value="CinA-like"/>
    <property type="match status" value="1"/>
</dbReference>
<dbReference type="Gene3D" id="3.90.950.20">
    <property type="entry name" value="CinA-like"/>
    <property type="match status" value="1"/>
</dbReference>
<evidence type="ECO:0000313" key="2">
    <source>
        <dbReference type="EMBL" id="HGG91438.1"/>
    </source>
</evidence>
<evidence type="ECO:0000259" key="1">
    <source>
        <dbReference type="Pfam" id="PF02464"/>
    </source>
</evidence>